<dbReference type="Pfam" id="PF06293">
    <property type="entry name" value="Kdo"/>
    <property type="match status" value="1"/>
</dbReference>
<dbReference type="Gene3D" id="1.10.510.10">
    <property type="entry name" value="Transferase(Phosphotransferase) domain 1"/>
    <property type="match status" value="1"/>
</dbReference>
<accession>A0A921JGY7</accession>
<evidence type="ECO:0000313" key="1">
    <source>
        <dbReference type="EMBL" id="HJE38230.1"/>
    </source>
</evidence>
<organism evidence="1 2">
    <name type="scientific">Candidatus Amulumruptor caecigallinarius</name>
    <dbReference type="NCBI Taxonomy" id="2109911"/>
    <lineage>
        <taxon>Bacteria</taxon>
        <taxon>Pseudomonadati</taxon>
        <taxon>Bacteroidota</taxon>
        <taxon>Bacteroidia</taxon>
        <taxon>Bacteroidales</taxon>
        <taxon>Muribaculaceae</taxon>
        <taxon>Candidatus Amulumruptor</taxon>
    </lineage>
</organism>
<proteinExistence type="predicted"/>
<reference evidence="1" key="2">
    <citation type="submission" date="2021-09" db="EMBL/GenBank/DDBJ databases">
        <authorList>
            <person name="Gilroy R."/>
        </authorList>
    </citation>
    <scope>NUCLEOTIDE SEQUENCE</scope>
    <source>
        <strain evidence="1">4100</strain>
    </source>
</reference>
<protein>
    <submittedName>
        <fullName evidence="1">Lipopolysaccharide kinase InaA family protein</fullName>
    </submittedName>
</protein>
<dbReference type="SUPFAM" id="SSF56112">
    <property type="entry name" value="Protein kinase-like (PK-like)"/>
    <property type="match status" value="1"/>
</dbReference>
<dbReference type="Proteomes" id="UP000711407">
    <property type="component" value="Unassembled WGS sequence"/>
</dbReference>
<keyword evidence="1" id="KW-0808">Transferase</keyword>
<name>A0A921JGY7_9BACT</name>
<dbReference type="GO" id="GO:0016301">
    <property type="term" value="F:kinase activity"/>
    <property type="evidence" value="ECO:0007669"/>
    <property type="project" value="UniProtKB-KW"/>
</dbReference>
<reference evidence="1" key="1">
    <citation type="journal article" date="2021" name="PeerJ">
        <title>Extensive microbial diversity within the chicken gut microbiome revealed by metagenomics and culture.</title>
        <authorList>
            <person name="Gilroy R."/>
            <person name="Ravi A."/>
            <person name="Getino M."/>
            <person name="Pursley I."/>
            <person name="Horton D.L."/>
            <person name="Alikhan N.F."/>
            <person name="Baker D."/>
            <person name="Gharbi K."/>
            <person name="Hall N."/>
            <person name="Watson M."/>
            <person name="Adriaenssens E.M."/>
            <person name="Foster-Nyarko E."/>
            <person name="Jarju S."/>
            <person name="Secka A."/>
            <person name="Antonio M."/>
            <person name="Oren A."/>
            <person name="Chaudhuri R.R."/>
            <person name="La Ragione R."/>
            <person name="Hildebrand F."/>
            <person name="Pallen M.J."/>
        </authorList>
    </citation>
    <scope>NUCLEOTIDE SEQUENCE</scope>
    <source>
        <strain evidence="1">4100</strain>
    </source>
</reference>
<dbReference type="AlphaFoldDB" id="A0A921JGY7"/>
<sequence length="248" mass="28288">MKMLPAGTEPEFALGIIGDFYKECSCLHQGRNTVKLVTTSFWPRPLVVKRFGTPNVFQRIGALWKGDRGLRAYRNAEELQRRGFATPKPILYVDADGAGVYIATEVDTGAPLCQFIGQEDVEDALADSFAAFTYDLHNAGIVHRDYNNTNIRVRSGHGGWTFSLIDVDRMSIDKYGVRPSAGKRLKNLRLFSDAGSFYKKVLMRYVALDGDMSVKRFHKELEAKMMHDKRYRRKKLILNKLKRIFSRV</sequence>
<dbReference type="InterPro" id="IPR011009">
    <property type="entry name" value="Kinase-like_dom_sf"/>
</dbReference>
<keyword evidence="1" id="KW-0418">Kinase</keyword>
<gene>
    <name evidence="1" type="ORF">K8V47_00480</name>
</gene>
<evidence type="ECO:0000313" key="2">
    <source>
        <dbReference type="Proteomes" id="UP000711407"/>
    </source>
</evidence>
<comment type="caution">
    <text evidence="1">The sequence shown here is derived from an EMBL/GenBank/DDBJ whole genome shotgun (WGS) entry which is preliminary data.</text>
</comment>
<dbReference type="EMBL" id="DYXT01000005">
    <property type="protein sequence ID" value="HJE38230.1"/>
    <property type="molecule type" value="Genomic_DNA"/>
</dbReference>